<dbReference type="EnsemblProtists" id="PYU1_T001809">
    <property type="protein sequence ID" value="PYU1_T001809"/>
    <property type="gene ID" value="PYU1_G001808"/>
</dbReference>
<evidence type="ECO:0000313" key="3">
    <source>
        <dbReference type="Proteomes" id="UP000019132"/>
    </source>
</evidence>
<dbReference type="AlphaFoldDB" id="K3WA18"/>
<protein>
    <submittedName>
        <fullName evidence="2">Uncharacterized protein</fullName>
    </submittedName>
</protein>
<proteinExistence type="predicted"/>
<dbReference type="HOGENOM" id="CLU_2854596_0_0_1"/>
<name>K3WA18_GLOUD</name>
<reference evidence="3" key="2">
    <citation type="submission" date="2010-04" db="EMBL/GenBank/DDBJ databases">
        <authorList>
            <person name="Buell R."/>
            <person name="Hamilton J."/>
            <person name="Hostetler J."/>
        </authorList>
    </citation>
    <scope>NUCLEOTIDE SEQUENCE [LARGE SCALE GENOMIC DNA]</scope>
    <source>
        <strain evidence="3">DAOM:BR144</strain>
    </source>
</reference>
<accession>K3WA18</accession>
<reference evidence="2" key="3">
    <citation type="submission" date="2015-02" db="UniProtKB">
        <authorList>
            <consortium name="EnsemblProtists"/>
        </authorList>
    </citation>
    <scope>IDENTIFICATION</scope>
    <source>
        <strain evidence="2">DAOM BR144</strain>
    </source>
</reference>
<dbReference type="Proteomes" id="UP000019132">
    <property type="component" value="Unassembled WGS sequence"/>
</dbReference>
<reference evidence="3" key="1">
    <citation type="journal article" date="2010" name="Genome Biol.">
        <title>Genome sequence of the necrotrophic plant pathogen Pythium ultimum reveals original pathogenicity mechanisms and effector repertoire.</title>
        <authorList>
            <person name="Levesque C.A."/>
            <person name="Brouwer H."/>
            <person name="Cano L."/>
            <person name="Hamilton J.P."/>
            <person name="Holt C."/>
            <person name="Huitema E."/>
            <person name="Raffaele S."/>
            <person name="Robideau G.P."/>
            <person name="Thines M."/>
            <person name="Win J."/>
            <person name="Zerillo M.M."/>
            <person name="Beakes G.W."/>
            <person name="Boore J.L."/>
            <person name="Busam D."/>
            <person name="Dumas B."/>
            <person name="Ferriera S."/>
            <person name="Fuerstenberg S.I."/>
            <person name="Gachon C.M."/>
            <person name="Gaulin E."/>
            <person name="Govers F."/>
            <person name="Grenville-Briggs L."/>
            <person name="Horner N."/>
            <person name="Hostetler J."/>
            <person name="Jiang R.H."/>
            <person name="Johnson J."/>
            <person name="Krajaejun T."/>
            <person name="Lin H."/>
            <person name="Meijer H.J."/>
            <person name="Moore B."/>
            <person name="Morris P."/>
            <person name="Phuntmart V."/>
            <person name="Puiu D."/>
            <person name="Shetty J."/>
            <person name="Stajich J.E."/>
            <person name="Tripathy S."/>
            <person name="Wawra S."/>
            <person name="van West P."/>
            <person name="Whitty B.R."/>
            <person name="Coutinho P.M."/>
            <person name="Henrissat B."/>
            <person name="Martin F."/>
            <person name="Thomas P.D."/>
            <person name="Tyler B.M."/>
            <person name="De Vries R.P."/>
            <person name="Kamoun S."/>
            <person name="Yandell M."/>
            <person name="Tisserat N."/>
            <person name="Buell C.R."/>
        </authorList>
    </citation>
    <scope>NUCLEOTIDE SEQUENCE</scope>
    <source>
        <strain evidence="3">DAOM:BR144</strain>
    </source>
</reference>
<feature type="compositionally biased region" description="Polar residues" evidence="1">
    <location>
        <begin position="1"/>
        <end position="17"/>
    </location>
</feature>
<keyword evidence="3" id="KW-1185">Reference proteome</keyword>
<evidence type="ECO:0000256" key="1">
    <source>
        <dbReference type="SAM" id="MobiDB-lite"/>
    </source>
</evidence>
<dbReference type="InParanoid" id="K3WA18"/>
<feature type="region of interest" description="Disordered" evidence="1">
    <location>
        <begin position="1"/>
        <end position="27"/>
    </location>
</feature>
<evidence type="ECO:0000313" key="2">
    <source>
        <dbReference type="EnsemblProtists" id="PYU1_T001809"/>
    </source>
</evidence>
<sequence length="65" mass="7387">MTTSITNSSVYSASPRTHTPRHDPSYYTPDAMMAQMIKMNIMAEKAQQLVEENDRLARNQVYGAH</sequence>
<dbReference type="VEuPathDB" id="FungiDB:PYU1_G001808"/>
<dbReference type="EMBL" id="GL376634">
    <property type="status" value="NOT_ANNOTATED_CDS"/>
    <property type="molecule type" value="Genomic_DNA"/>
</dbReference>
<organism evidence="2 3">
    <name type="scientific">Globisporangium ultimum (strain ATCC 200006 / CBS 805.95 / DAOM BR144)</name>
    <name type="common">Pythium ultimum</name>
    <dbReference type="NCBI Taxonomy" id="431595"/>
    <lineage>
        <taxon>Eukaryota</taxon>
        <taxon>Sar</taxon>
        <taxon>Stramenopiles</taxon>
        <taxon>Oomycota</taxon>
        <taxon>Peronosporomycetes</taxon>
        <taxon>Pythiales</taxon>
        <taxon>Pythiaceae</taxon>
        <taxon>Globisporangium</taxon>
    </lineage>
</organism>